<feature type="region of interest" description="Disordered" evidence="1">
    <location>
        <begin position="228"/>
        <end position="310"/>
    </location>
</feature>
<feature type="chain" id="PRO_5043992499" evidence="2">
    <location>
        <begin position="21"/>
        <end position="310"/>
    </location>
</feature>
<feature type="compositionally biased region" description="Gly residues" evidence="1">
    <location>
        <begin position="281"/>
        <end position="310"/>
    </location>
</feature>
<feature type="compositionally biased region" description="Polar residues" evidence="1">
    <location>
        <begin position="255"/>
        <end position="278"/>
    </location>
</feature>
<reference evidence="4" key="2">
    <citation type="submission" date="2023-08" db="EMBL/GenBank/DDBJ databases">
        <title>Identification and characterization of horizontal gene transfer across gut microbiota members of farm animals based on homology search.</title>
        <authorList>
            <person name="Schwarzerova J."/>
            <person name="Nykrynova M."/>
            <person name="Jureckova K."/>
            <person name="Cejkova D."/>
            <person name="Rychlik I."/>
        </authorList>
    </citation>
    <scope>NUCLEOTIDE SEQUENCE</scope>
    <source>
        <strain evidence="4">ET15</strain>
        <strain evidence="3">ET37</strain>
    </source>
</reference>
<proteinExistence type="predicted"/>
<feature type="signal peptide" evidence="2">
    <location>
        <begin position="1"/>
        <end position="20"/>
    </location>
</feature>
<evidence type="ECO:0000313" key="5">
    <source>
        <dbReference type="Proteomes" id="UP001167831"/>
    </source>
</evidence>
<dbReference type="EMBL" id="JAUEIF010000007">
    <property type="protein sequence ID" value="MDN0025626.1"/>
    <property type="molecule type" value="Genomic_DNA"/>
</dbReference>
<gene>
    <name evidence="3" type="ORF">QVN81_07565</name>
    <name evidence="4" type="ORF">QVN84_08870</name>
</gene>
<comment type="caution">
    <text evidence="4">The sequence shown here is derived from an EMBL/GenBank/DDBJ whole genome shotgun (WGS) entry which is preliminary data.</text>
</comment>
<dbReference type="EMBL" id="JAUEIE010000006">
    <property type="protein sequence ID" value="MDN0022873.1"/>
    <property type="molecule type" value="Genomic_DNA"/>
</dbReference>
<evidence type="ECO:0000256" key="2">
    <source>
        <dbReference type="SAM" id="SignalP"/>
    </source>
</evidence>
<evidence type="ECO:0000256" key="1">
    <source>
        <dbReference type="SAM" id="MobiDB-lite"/>
    </source>
</evidence>
<evidence type="ECO:0000313" key="3">
    <source>
        <dbReference type="EMBL" id="MDN0022873.1"/>
    </source>
</evidence>
<evidence type="ECO:0000313" key="4">
    <source>
        <dbReference type="EMBL" id="MDN0025626.1"/>
    </source>
</evidence>
<feature type="compositionally biased region" description="Polar residues" evidence="1">
    <location>
        <begin position="228"/>
        <end position="248"/>
    </location>
</feature>
<accession>A0AAW7JNL8</accession>
<keyword evidence="5" id="KW-1185">Reference proteome</keyword>
<evidence type="ECO:0000313" key="6">
    <source>
        <dbReference type="Proteomes" id="UP001168478"/>
    </source>
</evidence>
<keyword evidence="2" id="KW-0732">Signal</keyword>
<dbReference type="RefSeq" id="WP_289825399.1">
    <property type="nucleotide sequence ID" value="NZ_JAUEIE010000006.1"/>
</dbReference>
<organism evidence="4 6">
    <name type="scientific">Leyella lascolaii</name>
    <dbReference type="NCBI Taxonomy" id="1776379"/>
    <lineage>
        <taxon>Bacteria</taxon>
        <taxon>Pseudomonadati</taxon>
        <taxon>Bacteroidota</taxon>
        <taxon>Bacteroidia</taxon>
        <taxon>Bacteroidales</taxon>
        <taxon>Prevotellaceae</taxon>
        <taxon>Leyella</taxon>
    </lineage>
</organism>
<name>A0AAW7JNL8_9BACT</name>
<dbReference type="Proteomes" id="UP001167831">
    <property type="component" value="Unassembled WGS sequence"/>
</dbReference>
<reference evidence="4" key="1">
    <citation type="submission" date="2023-06" db="EMBL/GenBank/DDBJ databases">
        <authorList>
            <person name="Zeman M."/>
            <person name="Kubasova T."/>
            <person name="Jahodarova E."/>
            <person name="Nykrynova M."/>
            <person name="Rychlik I."/>
        </authorList>
    </citation>
    <scope>NUCLEOTIDE SEQUENCE</scope>
    <source>
        <strain evidence="4">ET15</strain>
        <strain evidence="3">ET37</strain>
    </source>
</reference>
<dbReference type="Proteomes" id="UP001168478">
    <property type="component" value="Unassembled WGS sequence"/>
</dbReference>
<sequence length="310" mass="35489">MKRIIFILVLVGAIPLSLLAQDDDMYYVPGKSQQSEKADKPDESEQPTYYCGSDRDVDEYNRRGRVRSYYQKIGSDSLGNDIIEFHEGDGTYGSSGMNDTVYVYPGSEQYYDDSDFDYTYSRYLGRFDGFYGWYDPYFSFYWRGPYWWGYDYYWYDPLYYGYYSPWYWYGWHSPYYYGWHGWHGWRPSYYYSYSRPTGTTNHSTGSWHSSGRRTSGFSGYRGSYSNTSSSFGNRNNGYRRPSGNTNSRFGFGGQRRTNNSSTVSRPASRPQSTPSSVTRGSFGGSRGGGSFGGSRGGGGRSGGGSFGGRR</sequence>
<protein>
    <submittedName>
        <fullName evidence="4">Uncharacterized protein</fullName>
    </submittedName>
</protein>
<dbReference type="AlphaFoldDB" id="A0AAW7JNL8"/>